<feature type="region of interest" description="Disordered" evidence="1">
    <location>
        <begin position="179"/>
        <end position="204"/>
    </location>
</feature>
<reference evidence="2" key="1">
    <citation type="submission" date="2019-08" db="EMBL/GenBank/DDBJ databases">
        <authorList>
            <person name="Kucharzyk K."/>
            <person name="Murdoch R.W."/>
            <person name="Higgins S."/>
            <person name="Loffler F."/>
        </authorList>
    </citation>
    <scope>NUCLEOTIDE SEQUENCE</scope>
</reference>
<dbReference type="AlphaFoldDB" id="A0A645CL47"/>
<evidence type="ECO:0000256" key="1">
    <source>
        <dbReference type="SAM" id="MobiDB-lite"/>
    </source>
</evidence>
<proteinExistence type="predicted"/>
<comment type="caution">
    <text evidence="2">The sequence shown here is derived from an EMBL/GenBank/DDBJ whole genome shotgun (WGS) entry which is preliminary data.</text>
</comment>
<name>A0A645CL47_9ZZZZ</name>
<feature type="compositionally biased region" description="Basic residues" evidence="1">
    <location>
        <begin position="111"/>
        <end position="126"/>
    </location>
</feature>
<feature type="region of interest" description="Disordered" evidence="1">
    <location>
        <begin position="99"/>
        <end position="126"/>
    </location>
</feature>
<sequence length="260" mass="28733">MRRGIVGIGRKPPLRHMGINLNREDRVRRHRKQIIDGSVEGGEVVLSLPFPEVVEIGYQPEIFDPRRGGEIELEKPVLGHAPDAVPENRIDLPAIHQDEGPCADAGERGLRQRRGRGSGAAHRRQHRIAAQRDIVVGQIKFPAAGFDMRQRIGQGNGLARLPAVAPGRHRQVIIARHPGIGNQPEIQPGERGRRQRVDPDGHPARFQLDRKKFAGRANIAVADHIGPRGGGRRIAERHHRAVDAFRNPVFEIAGRIAAPA</sequence>
<dbReference type="EMBL" id="VSSQ01028104">
    <property type="protein sequence ID" value="MPM77681.1"/>
    <property type="molecule type" value="Genomic_DNA"/>
</dbReference>
<gene>
    <name evidence="2" type="ORF">SDC9_124689</name>
</gene>
<organism evidence="2">
    <name type="scientific">bioreactor metagenome</name>
    <dbReference type="NCBI Taxonomy" id="1076179"/>
    <lineage>
        <taxon>unclassified sequences</taxon>
        <taxon>metagenomes</taxon>
        <taxon>ecological metagenomes</taxon>
    </lineage>
</organism>
<accession>A0A645CL47</accession>
<feature type="compositionally biased region" description="Basic and acidic residues" evidence="1">
    <location>
        <begin position="188"/>
        <end position="204"/>
    </location>
</feature>
<protein>
    <submittedName>
        <fullName evidence="2">Uncharacterized protein</fullName>
    </submittedName>
</protein>
<evidence type="ECO:0000313" key="2">
    <source>
        <dbReference type="EMBL" id="MPM77681.1"/>
    </source>
</evidence>